<accession>A0A498C8B2</accession>
<dbReference type="AlphaFoldDB" id="A0A498C8B2"/>
<dbReference type="OrthoDB" id="8564954at2"/>
<evidence type="ECO:0000256" key="1">
    <source>
        <dbReference type="SAM" id="SignalP"/>
    </source>
</evidence>
<proteinExistence type="predicted"/>
<dbReference type="RefSeq" id="WP_121042766.1">
    <property type="nucleotide sequence ID" value="NZ_RCDC01000006.1"/>
</dbReference>
<reference evidence="2 3" key="1">
    <citation type="submission" date="2018-10" db="EMBL/GenBank/DDBJ databases">
        <title>Comparative analysis of microorganisms from saline springs in Andes Mountain Range, Colombia.</title>
        <authorList>
            <person name="Rubin E."/>
        </authorList>
    </citation>
    <scope>NUCLEOTIDE SEQUENCE [LARGE SCALE GENOMIC DNA]</scope>
    <source>
        <strain evidence="2 3">USBA GBX 843</strain>
    </source>
</reference>
<dbReference type="Pfam" id="PF20311">
    <property type="entry name" value="DUF6607"/>
    <property type="match status" value="1"/>
</dbReference>
<feature type="chain" id="PRO_5019748177" description="Secreted protein" evidence="1">
    <location>
        <begin position="21"/>
        <end position="313"/>
    </location>
</feature>
<feature type="signal peptide" evidence="1">
    <location>
        <begin position="1"/>
        <end position="20"/>
    </location>
</feature>
<gene>
    <name evidence="2" type="ORF">BCL79_3186</name>
</gene>
<dbReference type="Proteomes" id="UP000274786">
    <property type="component" value="Unassembled WGS sequence"/>
</dbReference>
<name>A0A498C8B2_9GAMM</name>
<evidence type="ECO:0000313" key="2">
    <source>
        <dbReference type="EMBL" id="RLK52042.1"/>
    </source>
</evidence>
<dbReference type="EMBL" id="RCDC01000006">
    <property type="protein sequence ID" value="RLK52042.1"/>
    <property type="molecule type" value="Genomic_DNA"/>
</dbReference>
<keyword evidence="1" id="KW-0732">Signal</keyword>
<comment type="caution">
    <text evidence="2">The sequence shown here is derived from an EMBL/GenBank/DDBJ whole genome shotgun (WGS) entry which is preliminary data.</text>
</comment>
<evidence type="ECO:0008006" key="4">
    <source>
        <dbReference type="Google" id="ProtNLM"/>
    </source>
</evidence>
<protein>
    <recommendedName>
        <fullName evidence="4">Secreted protein</fullName>
    </recommendedName>
</protein>
<sequence>MTDLLALAALLLALTASAHATPADPARDRASILAMQGEYTVDFAFDETVLLKPGYERAPAVRTGGNEVVIVVEDTPKRVVLQHLLVEPKSGHVTKHWRQDWVYQAPTRFEFSADQTWQVRPIPAALTIGAWTQCVYEVSDAPRYCGTGAWRYDNGIAAWTSDLSWRPLPRREYTRRSDYNALAVINRHTRTPNGWTHEQFNTKIQRRPDGTQTPIAREFGFNEYNKTTEVDFTPAYAYWTATAGYWAKVRQRWDDFLGQAPGVHLKTKPDGMAMIIPLFTQAQDIQDGKTVVDTEIDAVFQQWVEKAPPESAR</sequence>
<dbReference type="InterPro" id="IPR046715">
    <property type="entry name" value="DUF6607"/>
</dbReference>
<organism evidence="2 3">
    <name type="scientific">Stenotrophomonas rhizophila</name>
    <dbReference type="NCBI Taxonomy" id="216778"/>
    <lineage>
        <taxon>Bacteria</taxon>
        <taxon>Pseudomonadati</taxon>
        <taxon>Pseudomonadota</taxon>
        <taxon>Gammaproteobacteria</taxon>
        <taxon>Lysobacterales</taxon>
        <taxon>Lysobacteraceae</taxon>
        <taxon>Stenotrophomonas</taxon>
    </lineage>
</organism>
<evidence type="ECO:0000313" key="3">
    <source>
        <dbReference type="Proteomes" id="UP000274786"/>
    </source>
</evidence>